<dbReference type="HOGENOM" id="CLU_035730_9_3_1"/>
<evidence type="ECO:0000256" key="2">
    <source>
        <dbReference type="ARBA" id="ARBA00022525"/>
    </source>
</evidence>
<dbReference type="eggNOG" id="KOG3017">
    <property type="taxonomic scope" value="Eukaryota"/>
</dbReference>
<dbReference type="CDD" id="cd05382">
    <property type="entry name" value="CAP_GAPR1-like"/>
    <property type="match status" value="1"/>
</dbReference>
<dbReference type="FunCoup" id="B4N914">
    <property type="interactions" value="22"/>
</dbReference>
<dbReference type="Gene3D" id="3.40.33.10">
    <property type="entry name" value="CAP"/>
    <property type="match status" value="1"/>
</dbReference>
<proteinExistence type="predicted"/>
<dbReference type="PROSITE" id="PS01009">
    <property type="entry name" value="CRISP_1"/>
    <property type="match status" value="1"/>
</dbReference>
<dbReference type="AlphaFoldDB" id="B4N914"/>
<organism evidence="4 5">
    <name type="scientific">Drosophila willistoni</name>
    <name type="common">Fruit fly</name>
    <dbReference type="NCBI Taxonomy" id="7260"/>
    <lineage>
        <taxon>Eukaryota</taxon>
        <taxon>Metazoa</taxon>
        <taxon>Ecdysozoa</taxon>
        <taxon>Arthropoda</taxon>
        <taxon>Hexapoda</taxon>
        <taxon>Insecta</taxon>
        <taxon>Pterygota</taxon>
        <taxon>Neoptera</taxon>
        <taxon>Endopterygota</taxon>
        <taxon>Diptera</taxon>
        <taxon>Brachycera</taxon>
        <taxon>Muscomorpha</taxon>
        <taxon>Ephydroidea</taxon>
        <taxon>Drosophilidae</taxon>
        <taxon>Drosophila</taxon>
        <taxon>Sophophora</taxon>
    </lineage>
</organism>
<dbReference type="InterPro" id="IPR018244">
    <property type="entry name" value="Allrgn_V5/Tpx1_CS"/>
</dbReference>
<feature type="domain" description="SCP" evidence="3">
    <location>
        <begin position="15"/>
        <end position="147"/>
    </location>
</feature>
<dbReference type="FunFam" id="3.40.33.10:FF:000002">
    <property type="entry name" value="Golgi-associated plant pathogenesis-related protein 1"/>
    <property type="match status" value="1"/>
</dbReference>
<dbReference type="InterPro" id="IPR001283">
    <property type="entry name" value="CRISP-related"/>
</dbReference>
<evidence type="ECO:0000313" key="4">
    <source>
        <dbReference type="EMBL" id="EDW80519.2"/>
    </source>
</evidence>
<dbReference type="Proteomes" id="UP000007798">
    <property type="component" value="Unassembled WGS sequence"/>
</dbReference>
<dbReference type="InterPro" id="IPR014044">
    <property type="entry name" value="CAP_dom"/>
</dbReference>
<dbReference type="EMBL" id="CH964232">
    <property type="protein sequence ID" value="EDW80519.2"/>
    <property type="molecule type" value="Genomic_DNA"/>
</dbReference>
<dbReference type="SMART" id="SM00198">
    <property type="entry name" value="SCP"/>
    <property type="match status" value="1"/>
</dbReference>
<dbReference type="Pfam" id="PF00188">
    <property type="entry name" value="CAP"/>
    <property type="match status" value="1"/>
</dbReference>
<dbReference type="GO" id="GO:0005576">
    <property type="term" value="C:extracellular region"/>
    <property type="evidence" value="ECO:0007669"/>
    <property type="project" value="UniProtKB-SubCell"/>
</dbReference>
<evidence type="ECO:0000313" key="5">
    <source>
        <dbReference type="Proteomes" id="UP000007798"/>
    </source>
</evidence>
<dbReference type="InterPro" id="IPR035940">
    <property type="entry name" value="CAP_sf"/>
</dbReference>
<reference evidence="4 5" key="1">
    <citation type="journal article" date="2007" name="Nature">
        <title>Evolution of genes and genomes on the Drosophila phylogeny.</title>
        <authorList>
            <consortium name="Drosophila 12 Genomes Consortium"/>
            <person name="Clark A.G."/>
            <person name="Eisen M.B."/>
            <person name="Smith D.R."/>
            <person name="Bergman C.M."/>
            <person name="Oliver B."/>
            <person name="Markow T.A."/>
            <person name="Kaufman T.C."/>
            <person name="Kellis M."/>
            <person name="Gelbart W."/>
            <person name="Iyer V.N."/>
            <person name="Pollard D.A."/>
            <person name="Sackton T.B."/>
            <person name="Larracuente A.M."/>
            <person name="Singh N.D."/>
            <person name="Abad J.P."/>
            <person name="Abt D.N."/>
            <person name="Adryan B."/>
            <person name="Aguade M."/>
            <person name="Akashi H."/>
            <person name="Anderson W.W."/>
            <person name="Aquadro C.F."/>
            <person name="Ardell D.H."/>
            <person name="Arguello R."/>
            <person name="Artieri C.G."/>
            <person name="Barbash D.A."/>
            <person name="Barker D."/>
            <person name="Barsanti P."/>
            <person name="Batterham P."/>
            <person name="Batzoglou S."/>
            <person name="Begun D."/>
            <person name="Bhutkar A."/>
            <person name="Blanco E."/>
            <person name="Bosak S.A."/>
            <person name="Bradley R.K."/>
            <person name="Brand A.D."/>
            <person name="Brent M.R."/>
            <person name="Brooks A.N."/>
            <person name="Brown R.H."/>
            <person name="Butlin R.K."/>
            <person name="Caggese C."/>
            <person name="Calvi B.R."/>
            <person name="Bernardo de Carvalho A."/>
            <person name="Caspi A."/>
            <person name="Castrezana S."/>
            <person name="Celniker S.E."/>
            <person name="Chang J.L."/>
            <person name="Chapple C."/>
            <person name="Chatterji S."/>
            <person name="Chinwalla A."/>
            <person name="Civetta A."/>
            <person name="Clifton S.W."/>
            <person name="Comeron J.M."/>
            <person name="Costello J.C."/>
            <person name="Coyne J.A."/>
            <person name="Daub J."/>
            <person name="David R.G."/>
            <person name="Delcher A.L."/>
            <person name="Delehaunty K."/>
            <person name="Do C.B."/>
            <person name="Ebling H."/>
            <person name="Edwards K."/>
            <person name="Eickbush T."/>
            <person name="Evans J.D."/>
            <person name="Filipski A."/>
            <person name="Findeiss S."/>
            <person name="Freyhult E."/>
            <person name="Fulton L."/>
            <person name="Fulton R."/>
            <person name="Garcia A.C."/>
            <person name="Gardiner A."/>
            <person name="Garfield D.A."/>
            <person name="Garvin B.E."/>
            <person name="Gibson G."/>
            <person name="Gilbert D."/>
            <person name="Gnerre S."/>
            <person name="Godfrey J."/>
            <person name="Good R."/>
            <person name="Gotea V."/>
            <person name="Gravely B."/>
            <person name="Greenberg A.J."/>
            <person name="Griffiths-Jones S."/>
            <person name="Gross S."/>
            <person name="Guigo R."/>
            <person name="Gustafson E.A."/>
            <person name="Haerty W."/>
            <person name="Hahn M.W."/>
            <person name="Halligan D.L."/>
            <person name="Halpern A.L."/>
            <person name="Halter G.M."/>
            <person name="Han M.V."/>
            <person name="Heger A."/>
            <person name="Hillier L."/>
            <person name="Hinrichs A.S."/>
            <person name="Holmes I."/>
            <person name="Hoskins R.A."/>
            <person name="Hubisz M.J."/>
            <person name="Hultmark D."/>
            <person name="Huntley M.A."/>
            <person name="Jaffe D.B."/>
            <person name="Jagadeeshan S."/>
            <person name="Jeck W.R."/>
            <person name="Johnson J."/>
            <person name="Jones C.D."/>
            <person name="Jordan W.C."/>
            <person name="Karpen G.H."/>
            <person name="Kataoka E."/>
            <person name="Keightley P.D."/>
            <person name="Kheradpour P."/>
            <person name="Kirkness E.F."/>
            <person name="Koerich L.B."/>
            <person name="Kristiansen K."/>
            <person name="Kudrna D."/>
            <person name="Kulathinal R.J."/>
            <person name="Kumar S."/>
            <person name="Kwok R."/>
            <person name="Lander E."/>
            <person name="Langley C.H."/>
            <person name="Lapoint R."/>
            <person name="Lazzaro B.P."/>
            <person name="Lee S.J."/>
            <person name="Levesque L."/>
            <person name="Li R."/>
            <person name="Lin C.F."/>
            <person name="Lin M.F."/>
            <person name="Lindblad-Toh K."/>
            <person name="Llopart A."/>
            <person name="Long M."/>
            <person name="Low L."/>
            <person name="Lozovsky E."/>
            <person name="Lu J."/>
            <person name="Luo M."/>
            <person name="Machado C.A."/>
            <person name="Makalowski W."/>
            <person name="Marzo M."/>
            <person name="Matsuda M."/>
            <person name="Matzkin L."/>
            <person name="McAllister B."/>
            <person name="McBride C.S."/>
            <person name="McKernan B."/>
            <person name="McKernan K."/>
            <person name="Mendez-Lago M."/>
            <person name="Minx P."/>
            <person name="Mollenhauer M.U."/>
            <person name="Montooth K."/>
            <person name="Mount S.M."/>
            <person name="Mu X."/>
            <person name="Myers E."/>
            <person name="Negre B."/>
            <person name="Newfeld S."/>
            <person name="Nielsen R."/>
            <person name="Noor M.A."/>
            <person name="O'Grady P."/>
            <person name="Pachter L."/>
            <person name="Papaceit M."/>
            <person name="Parisi M.J."/>
            <person name="Parisi M."/>
            <person name="Parts L."/>
            <person name="Pedersen J.S."/>
            <person name="Pesole G."/>
            <person name="Phillippy A.M."/>
            <person name="Ponting C.P."/>
            <person name="Pop M."/>
            <person name="Porcelli D."/>
            <person name="Powell J.R."/>
            <person name="Prohaska S."/>
            <person name="Pruitt K."/>
            <person name="Puig M."/>
            <person name="Quesneville H."/>
            <person name="Ram K.R."/>
            <person name="Rand D."/>
            <person name="Rasmussen M.D."/>
            <person name="Reed L.K."/>
            <person name="Reenan R."/>
            <person name="Reily A."/>
            <person name="Remington K.A."/>
            <person name="Rieger T.T."/>
            <person name="Ritchie M.G."/>
            <person name="Robin C."/>
            <person name="Rogers Y.H."/>
            <person name="Rohde C."/>
            <person name="Rozas J."/>
            <person name="Rubenfield M.J."/>
            <person name="Ruiz A."/>
            <person name="Russo S."/>
            <person name="Salzberg S.L."/>
            <person name="Sanchez-Gracia A."/>
            <person name="Saranga D.J."/>
            <person name="Sato H."/>
            <person name="Schaeffer S.W."/>
            <person name="Schatz M.C."/>
            <person name="Schlenke T."/>
            <person name="Schwartz R."/>
            <person name="Segarra C."/>
            <person name="Singh R.S."/>
            <person name="Sirot L."/>
            <person name="Sirota M."/>
            <person name="Sisneros N.B."/>
            <person name="Smith C.D."/>
            <person name="Smith T.F."/>
            <person name="Spieth J."/>
            <person name="Stage D.E."/>
            <person name="Stark A."/>
            <person name="Stephan W."/>
            <person name="Strausberg R.L."/>
            <person name="Strempel S."/>
            <person name="Sturgill D."/>
            <person name="Sutton G."/>
            <person name="Sutton G.G."/>
            <person name="Tao W."/>
            <person name="Teichmann S."/>
            <person name="Tobari Y.N."/>
            <person name="Tomimura Y."/>
            <person name="Tsolas J.M."/>
            <person name="Valente V.L."/>
            <person name="Venter E."/>
            <person name="Venter J.C."/>
            <person name="Vicario S."/>
            <person name="Vieira F.G."/>
            <person name="Vilella A.J."/>
            <person name="Villasante A."/>
            <person name="Walenz B."/>
            <person name="Wang J."/>
            <person name="Wasserman M."/>
            <person name="Watts T."/>
            <person name="Wilson D."/>
            <person name="Wilson R.K."/>
            <person name="Wing R.A."/>
            <person name="Wolfner M.F."/>
            <person name="Wong A."/>
            <person name="Wong G.K."/>
            <person name="Wu C.I."/>
            <person name="Wu G."/>
            <person name="Yamamoto D."/>
            <person name="Yang H.P."/>
            <person name="Yang S.P."/>
            <person name="Yorke J.A."/>
            <person name="Yoshida K."/>
            <person name="Zdobnov E."/>
            <person name="Zhang P."/>
            <person name="Zhang Y."/>
            <person name="Zimin A.V."/>
            <person name="Baldwin J."/>
            <person name="Abdouelleil A."/>
            <person name="Abdulkadir J."/>
            <person name="Abebe A."/>
            <person name="Abera B."/>
            <person name="Abreu J."/>
            <person name="Acer S.C."/>
            <person name="Aftuck L."/>
            <person name="Alexander A."/>
            <person name="An P."/>
            <person name="Anderson E."/>
            <person name="Anderson S."/>
            <person name="Arachi H."/>
            <person name="Azer M."/>
            <person name="Bachantsang P."/>
            <person name="Barry A."/>
            <person name="Bayul T."/>
            <person name="Berlin A."/>
            <person name="Bessette D."/>
            <person name="Bloom T."/>
            <person name="Blye J."/>
            <person name="Boguslavskiy L."/>
            <person name="Bonnet C."/>
            <person name="Boukhgalter B."/>
            <person name="Bourzgui I."/>
            <person name="Brown A."/>
            <person name="Cahill P."/>
            <person name="Channer S."/>
            <person name="Cheshatsang Y."/>
            <person name="Chuda L."/>
            <person name="Citroen M."/>
            <person name="Collymore A."/>
            <person name="Cooke P."/>
            <person name="Costello M."/>
            <person name="D'Aco K."/>
            <person name="Daza R."/>
            <person name="De Haan G."/>
            <person name="DeGray S."/>
            <person name="DeMaso C."/>
            <person name="Dhargay N."/>
            <person name="Dooley K."/>
            <person name="Dooley E."/>
            <person name="Doricent M."/>
            <person name="Dorje P."/>
            <person name="Dorjee K."/>
            <person name="Dupes A."/>
            <person name="Elong R."/>
            <person name="Falk J."/>
            <person name="Farina A."/>
            <person name="Faro S."/>
            <person name="Ferguson D."/>
            <person name="Fisher S."/>
            <person name="Foley C.D."/>
            <person name="Franke A."/>
            <person name="Friedrich D."/>
            <person name="Gadbois L."/>
            <person name="Gearin G."/>
            <person name="Gearin C.R."/>
            <person name="Giannoukos G."/>
            <person name="Goode T."/>
            <person name="Graham J."/>
            <person name="Grandbois E."/>
            <person name="Grewal S."/>
            <person name="Gyaltsen K."/>
            <person name="Hafez N."/>
            <person name="Hagos B."/>
            <person name="Hall J."/>
            <person name="Henson C."/>
            <person name="Hollinger A."/>
            <person name="Honan T."/>
            <person name="Huard M.D."/>
            <person name="Hughes L."/>
            <person name="Hurhula B."/>
            <person name="Husby M.E."/>
            <person name="Kamat A."/>
            <person name="Kanga B."/>
            <person name="Kashin S."/>
            <person name="Khazanovich D."/>
            <person name="Kisner P."/>
            <person name="Lance K."/>
            <person name="Lara M."/>
            <person name="Lee W."/>
            <person name="Lennon N."/>
            <person name="Letendre F."/>
            <person name="LeVine R."/>
            <person name="Lipovsky A."/>
            <person name="Liu X."/>
            <person name="Liu J."/>
            <person name="Liu S."/>
            <person name="Lokyitsang T."/>
            <person name="Lokyitsang Y."/>
            <person name="Lubonja R."/>
            <person name="Lui A."/>
            <person name="MacDonald P."/>
            <person name="Magnisalis V."/>
            <person name="Maru K."/>
            <person name="Matthews C."/>
            <person name="McCusker W."/>
            <person name="McDonough S."/>
            <person name="Mehta T."/>
            <person name="Meldrim J."/>
            <person name="Meneus L."/>
            <person name="Mihai O."/>
            <person name="Mihalev A."/>
            <person name="Mihova T."/>
            <person name="Mittelman R."/>
            <person name="Mlenga V."/>
            <person name="Montmayeur A."/>
            <person name="Mulrain L."/>
            <person name="Navidi A."/>
            <person name="Naylor J."/>
            <person name="Negash T."/>
            <person name="Nguyen T."/>
            <person name="Nguyen N."/>
            <person name="Nicol R."/>
            <person name="Norbu C."/>
            <person name="Norbu N."/>
            <person name="Novod N."/>
            <person name="O'Neill B."/>
            <person name="Osman S."/>
            <person name="Markiewicz E."/>
            <person name="Oyono O.L."/>
            <person name="Patti C."/>
            <person name="Phunkhang P."/>
            <person name="Pierre F."/>
            <person name="Priest M."/>
            <person name="Raghuraman S."/>
            <person name="Rege F."/>
            <person name="Reyes R."/>
            <person name="Rise C."/>
            <person name="Rogov P."/>
            <person name="Ross K."/>
            <person name="Ryan E."/>
            <person name="Settipalli S."/>
            <person name="Shea T."/>
            <person name="Sherpa N."/>
            <person name="Shi L."/>
            <person name="Shih D."/>
            <person name="Sparrow T."/>
            <person name="Spaulding J."/>
            <person name="Stalker J."/>
            <person name="Stange-Thomann N."/>
            <person name="Stavropoulos S."/>
            <person name="Stone C."/>
            <person name="Strader C."/>
            <person name="Tesfaye S."/>
            <person name="Thomson T."/>
            <person name="Thoulutsang Y."/>
            <person name="Thoulutsang D."/>
            <person name="Topham K."/>
            <person name="Topping I."/>
            <person name="Tsamla T."/>
            <person name="Vassiliev H."/>
            <person name="Vo A."/>
            <person name="Wangchuk T."/>
            <person name="Wangdi T."/>
            <person name="Weiand M."/>
            <person name="Wilkinson J."/>
            <person name="Wilson A."/>
            <person name="Yadav S."/>
            <person name="Young G."/>
            <person name="Yu Q."/>
            <person name="Zembek L."/>
            <person name="Zhong D."/>
            <person name="Zimmer A."/>
            <person name="Zwirko Z."/>
            <person name="Jaffe D.B."/>
            <person name="Alvarez P."/>
            <person name="Brockman W."/>
            <person name="Butler J."/>
            <person name="Chin C."/>
            <person name="Gnerre S."/>
            <person name="Grabherr M."/>
            <person name="Kleber M."/>
            <person name="Mauceli E."/>
            <person name="MacCallum I."/>
        </authorList>
    </citation>
    <scope>NUCLEOTIDE SEQUENCE [LARGE SCALE GENOMIC DNA]</scope>
    <source>
        <strain evidence="5">Tucson 14030-0811.24</strain>
    </source>
</reference>
<comment type="subcellular location">
    <subcellularLocation>
        <location evidence="1">Secreted</location>
    </subcellularLocation>
</comment>
<keyword evidence="2" id="KW-0964">Secreted</keyword>
<dbReference type="InterPro" id="IPR034113">
    <property type="entry name" value="SCP_GAPR1-like"/>
</dbReference>
<evidence type="ECO:0000256" key="1">
    <source>
        <dbReference type="ARBA" id="ARBA00004613"/>
    </source>
</evidence>
<dbReference type="PANTHER" id="PTHR10334">
    <property type="entry name" value="CYSTEINE-RICH SECRETORY PROTEIN-RELATED"/>
    <property type="match status" value="1"/>
</dbReference>
<gene>
    <name evidence="4" type="primary">Dwil\GK11578</name>
    <name evidence="4" type="ORF">Dwil_GK11578</name>
</gene>
<sequence>MEFCFPTDIAKNDSGFNKDILNEHNRLRQLHGVPDLKLDDELSKGCQAYAEELAVKDKMVHSKGANNGEFGENLAFRTHDLLHCVQSWYDEIELYNFKKGGYQKGTGHFTAVVWKATTRLGVGHKKNEVSKKVYIVARYLPTGNVIGLFAKNVPKPLK</sequence>
<dbReference type="InParanoid" id="B4N914"/>
<dbReference type="PRINTS" id="PR00837">
    <property type="entry name" value="V5TPXLIKE"/>
</dbReference>
<accession>B4N914</accession>
<evidence type="ECO:0000259" key="3">
    <source>
        <dbReference type="SMART" id="SM00198"/>
    </source>
</evidence>
<dbReference type="OrthoDB" id="337038at2759"/>
<dbReference type="SUPFAM" id="SSF55797">
    <property type="entry name" value="PR-1-like"/>
    <property type="match status" value="1"/>
</dbReference>
<name>B4N914_DROWI</name>
<protein>
    <recommendedName>
        <fullName evidence="3">SCP domain-containing protein</fullName>
    </recommendedName>
</protein>
<keyword evidence="5" id="KW-1185">Reference proteome</keyword>